<dbReference type="InterPro" id="IPR006645">
    <property type="entry name" value="NGN-like_dom"/>
</dbReference>
<reference evidence="3 4" key="1">
    <citation type="submission" date="2024-03" db="EMBL/GenBank/DDBJ databases">
        <title>Mouse gut bacterial collection (mGBC) of GemPharmatech.</title>
        <authorList>
            <person name="He Y."/>
            <person name="Dong L."/>
            <person name="Wu D."/>
            <person name="Gao X."/>
            <person name="Lin Z."/>
        </authorList>
    </citation>
    <scope>NUCLEOTIDE SEQUENCE [LARGE SCALE GENOMIC DNA]</scope>
    <source>
        <strain evidence="3 4">54-13</strain>
    </source>
</reference>
<evidence type="ECO:0000259" key="2">
    <source>
        <dbReference type="Pfam" id="PF02357"/>
    </source>
</evidence>
<keyword evidence="4" id="KW-1185">Reference proteome</keyword>
<dbReference type="NCBIfam" id="NF033644">
    <property type="entry name" value="antiterm_UpxY"/>
    <property type="match status" value="1"/>
</dbReference>
<dbReference type="InterPro" id="IPR036735">
    <property type="entry name" value="NGN_dom_sf"/>
</dbReference>
<dbReference type="RefSeq" id="WP_369864028.1">
    <property type="nucleotide sequence ID" value="NZ_JBCLPP010000064.1"/>
</dbReference>
<evidence type="ECO:0000313" key="4">
    <source>
        <dbReference type="Proteomes" id="UP001565200"/>
    </source>
</evidence>
<comment type="caution">
    <text evidence="3">The sequence shown here is derived from an EMBL/GenBank/DDBJ whole genome shotgun (WGS) entry which is preliminary data.</text>
</comment>
<dbReference type="SUPFAM" id="SSF82679">
    <property type="entry name" value="N-utilization substance G protein NusG, N-terminal domain"/>
    <property type="match status" value="1"/>
</dbReference>
<evidence type="ECO:0000313" key="3">
    <source>
        <dbReference type="EMBL" id="MEY8246634.1"/>
    </source>
</evidence>
<protein>
    <submittedName>
        <fullName evidence="3">UpxY family transcription antiterminator</fullName>
    </submittedName>
</protein>
<keyword evidence="1" id="KW-0804">Transcription</keyword>
<evidence type="ECO:0000256" key="1">
    <source>
        <dbReference type="ARBA" id="ARBA00023163"/>
    </source>
</evidence>
<dbReference type="Pfam" id="PF02357">
    <property type="entry name" value="NusG"/>
    <property type="match status" value="1"/>
</dbReference>
<dbReference type="CDD" id="cd09895">
    <property type="entry name" value="NGN_SP_UpxY"/>
    <property type="match status" value="1"/>
</dbReference>
<dbReference type="Gene3D" id="3.30.70.940">
    <property type="entry name" value="NusG, N-terminal domain"/>
    <property type="match status" value="1"/>
</dbReference>
<dbReference type="EMBL" id="JBCLPP010000064">
    <property type="protein sequence ID" value="MEY8246634.1"/>
    <property type="molecule type" value="Genomic_DNA"/>
</dbReference>
<dbReference type="Proteomes" id="UP001565200">
    <property type="component" value="Unassembled WGS sequence"/>
</dbReference>
<gene>
    <name evidence="3" type="ORF">AAK873_13580</name>
</gene>
<name>A0ABV4CYZ4_9BACT</name>
<sequence length="178" mass="20522">METSEKQWFVMRDLKRRTSNTLAVHNLASAGLEVFTPMTQMVMTIGGRRQRRDVPVIQDLLFVHESKPVLDPLVDRYPTLQYRYHLGKTKNEPMTVRDNDMERFIHAVSNNATPMFYKPGELTESMYGRTVRIIGGFLNNYEGRLLSVKGMRKRRLIVEIPGLIAAAVEVEPEFIQPV</sequence>
<proteinExistence type="predicted"/>
<accession>A0ABV4CYZ4</accession>
<organism evidence="3 4">
    <name type="scientific">Heminiphilus faecis</name>
    <dbReference type="NCBI Taxonomy" id="2601703"/>
    <lineage>
        <taxon>Bacteria</taxon>
        <taxon>Pseudomonadati</taxon>
        <taxon>Bacteroidota</taxon>
        <taxon>Bacteroidia</taxon>
        <taxon>Bacteroidales</taxon>
        <taxon>Muribaculaceae</taxon>
        <taxon>Heminiphilus</taxon>
    </lineage>
</organism>
<feature type="domain" description="NusG-like N-terminal" evidence="2">
    <location>
        <begin position="6"/>
        <end position="104"/>
    </location>
</feature>